<evidence type="ECO:0000313" key="2">
    <source>
        <dbReference type="Proteomes" id="UP000182915"/>
    </source>
</evidence>
<dbReference type="STRING" id="370526.SAMN04489835_3676"/>
<sequence length="285" mass="29634">MRRSTTSAGTEASVGTATRSRHRARLAALLIAELICAVLLLDRSGAPSAPTEAAPSALITPTGASSAAGERTLADGRTVHLIALGGPRAEHLITRIAAEMDDAAGAVTAFWGPDWPRAVTIVAAGSDAQFSAVGGGDPATAATTTDDRIMFAPGAADMSADALRIVLRHELFHYAARARTAADAPRWLTEGVADFVGRPAAAPPGASVAALPTDAELSGPDRSWAYDRAWWFSRFVADRYGAPTLRALYLAACRPGHPDVATAVRDTLGADMAAVLAQWRQWAAT</sequence>
<accession>A0A1H6KJ55</accession>
<keyword evidence="2" id="KW-1185">Reference proteome</keyword>
<reference evidence="2" key="1">
    <citation type="submission" date="2016-10" db="EMBL/GenBank/DDBJ databases">
        <authorList>
            <person name="Varghese N."/>
            <person name="Submissions S."/>
        </authorList>
    </citation>
    <scope>NUCLEOTIDE SEQUENCE [LARGE SCALE GENOMIC DNA]</scope>
    <source>
        <strain evidence="2">DSM 45405</strain>
    </source>
</reference>
<evidence type="ECO:0008006" key="3">
    <source>
        <dbReference type="Google" id="ProtNLM"/>
    </source>
</evidence>
<dbReference type="RefSeq" id="WP_083408373.1">
    <property type="nucleotide sequence ID" value="NZ_LT629971.1"/>
</dbReference>
<protein>
    <recommendedName>
        <fullName evidence="3">Peptidase</fullName>
    </recommendedName>
</protein>
<dbReference type="Proteomes" id="UP000182915">
    <property type="component" value="Chromosome I"/>
</dbReference>
<evidence type="ECO:0000313" key="1">
    <source>
        <dbReference type="EMBL" id="SEH75434.1"/>
    </source>
</evidence>
<name>A0A1H6KJ55_MYCRU</name>
<proteinExistence type="predicted"/>
<dbReference type="OrthoDB" id="5242307at2"/>
<gene>
    <name evidence="1" type="ORF">SAMN04489835_3676</name>
</gene>
<dbReference type="EMBL" id="LT629971">
    <property type="protein sequence ID" value="SEH75434.1"/>
    <property type="molecule type" value="Genomic_DNA"/>
</dbReference>
<organism evidence="1 2">
    <name type="scientific">Mycolicibacterium rutilum</name>
    <name type="common">Mycobacterium rutilum</name>
    <dbReference type="NCBI Taxonomy" id="370526"/>
    <lineage>
        <taxon>Bacteria</taxon>
        <taxon>Bacillati</taxon>
        <taxon>Actinomycetota</taxon>
        <taxon>Actinomycetes</taxon>
        <taxon>Mycobacteriales</taxon>
        <taxon>Mycobacteriaceae</taxon>
        <taxon>Mycolicibacterium</taxon>
    </lineage>
</organism>
<dbReference type="AlphaFoldDB" id="A0A1H6KJ55"/>